<comment type="caution">
    <text evidence="1">The sequence shown here is derived from an EMBL/GenBank/DDBJ whole genome shotgun (WGS) entry which is preliminary data.</text>
</comment>
<proteinExistence type="predicted"/>
<accession>A0A1X1HUI7</accession>
<dbReference type="AlphaFoldDB" id="A0A1X1HUI7"/>
<evidence type="ECO:0008006" key="3">
    <source>
        <dbReference type="Google" id="ProtNLM"/>
    </source>
</evidence>
<evidence type="ECO:0000313" key="2">
    <source>
        <dbReference type="Proteomes" id="UP000193982"/>
    </source>
</evidence>
<dbReference type="Proteomes" id="UP000193982">
    <property type="component" value="Unassembled WGS sequence"/>
</dbReference>
<sequence length="145" mass="16012">MENNIGKVSFNSPSLKNLLIGTSNVEHTPTSAFVIECRDVPKRNEKNEVIDGTISKKVLLALQPEIVQAIQDVDGDLSSIKPFTVEIYNDESFLKKINNELIIAKTIDLEGALLALKWISDGRNGGAYREFKLIISEIKLLGAKS</sequence>
<organism evidence="1 2">
    <name type="scientific">Streptococcus oralis subsp. oralis</name>
    <dbReference type="NCBI Taxonomy" id="1891914"/>
    <lineage>
        <taxon>Bacteria</taxon>
        <taxon>Bacillati</taxon>
        <taxon>Bacillota</taxon>
        <taxon>Bacilli</taxon>
        <taxon>Lactobacillales</taxon>
        <taxon>Streptococcaceae</taxon>
        <taxon>Streptococcus</taxon>
    </lineage>
</organism>
<evidence type="ECO:0000313" key="1">
    <source>
        <dbReference type="EMBL" id="ORO64497.1"/>
    </source>
</evidence>
<gene>
    <name evidence="1" type="ORF">B7714_06380</name>
</gene>
<name>A0A1X1HUI7_STROR</name>
<protein>
    <recommendedName>
        <fullName evidence="3">Phage protein</fullName>
    </recommendedName>
</protein>
<reference evidence="1 2" key="1">
    <citation type="journal article" date="2016" name="Eur. J. Clin. Microbiol. Infect. Dis.">
        <title>Whole genome sequencing as a tool for phylogenetic analysis of clinical strains of Mitis group streptococci.</title>
        <authorList>
            <person name="Rasmussen L.H."/>
            <person name="Dargis R."/>
            <person name="Hojholt K."/>
            <person name="Christensen J.J."/>
            <person name="Skovgaard O."/>
            <person name="Justesen U.S."/>
            <person name="Rosenvinge F.S."/>
            <person name="Moser C."/>
            <person name="Lukjancenko O."/>
            <person name="Rasmussen S."/>
            <person name="Nielsen X.C."/>
        </authorList>
    </citation>
    <scope>NUCLEOTIDE SEQUENCE [LARGE SCALE GENOMIC DNA]</scope>
    <source>
        <strain evidence="1 2">OD_311844-09</strain>
    </source>
</reference>
<dbReference type="EMBL" id="NCUR01000010">
    <property type="protein sequence ID" value="ORO64497.1"/>
    <property type="molecule type" value="Genomic_DNA"/>
</dbReference>
<dbReference type="RefSeq" id="WP_070479306.1">
    <property type="nucleotide sequence ID" value="NZ_NCUR01000010.1"/>
</dbReference>